<sequence>MALMAFSQGWTSEQIAKANTAKDVAVLSSVEKDAITYINLARLYPQDFVRYEIPGYYGPAKYGEYLKGSPYISSLISDLNRAKPCEALVFDVDAYENAKCFAIEQGLAGQEGHTRINCKKGNYAECCSYGMETGKDIVMQWLIDHNVASLGHRINCLNAAYKKIGLSVQYHKKWGKVAVADMIW</sequence>
<organism evidence="2 3">
    <name type="scientific">Pelobium manganitolerans</name>
    <dbReference type="NCBI Taxonomy" id="1842495"/>
    <lineage>
        <taxon>Bacteria</taxon>
        <taxon>Pseudomonadati</taxon>
        <taxon>Bacteroidota</taxon>
        <taxon>Sphingobacteriia</taxon>
        <taxon>Sphingobacteriales</taxon>
        <taxon>Sphingobacteriaceae</taxon>
        <taxon>Pelobium</taxon>
    </lineage>
</organism>
<comment type="caution">
    <text evidence="2">The sequence shown here is derived from an EMBL/GenBank/DDBJ whole genome shotgun (WGS) entry which is preliminary data.</text>
</comment>
<dbReference type="SUPFAM" id="SSF55797">
    <property type="entry name" value="PR-1-like"/>
    <property type="match status" value="1"/>
</dbReference>
<dbReference type="Pfam" id="PF00188">
    <property type="entry name" value="CAP"/>
    <property type="match status" value="1"/>
</dbReference>
<reference evidence="2 3" key="1">
    <citation type="submission" date="2016-07" db="EMBL/GenBank/DDBJ databases">
        <title>Genome of Pelobium manganitolerans.</title>
        <authorList>
            <person name="Wu S."/>
            <person name="Wang G."/>
        </authorList>
    </citation>
    <scope>NUCLEOTIDE SEQUENCE [LARGE SCALE GENOMIC DNA]</scope>
    <source>
        <strain evidence="2 3">YS-25</strain>
    </source>
</reference>
<name>A0A419S3D3_9SPHI</name>
<evidence type="ECO:0000313" key="2">
    <source>
        <dbReference type="EMBL" id="RKD13809.1"/>
    </source>
</evidence>
<gene>
    <name evidence="2" type="ORF">BCY91_09625</name>
</gene>
<accession>A0A419S3D3</accession>
<dbReference type="EMBL" id="MBTA01000027">
    <property type="protein sequence ID" value="RKD13809.1"/>
    <property type="molecule type" value="Genomic_DNA"/>
</dbReference>
<evidence type="ECO:0000259" key="1">
    <source>
        <dbReference type="Pfam" id="PF00188"/>
    </source>
</evidence>
<keyword evidence="3" id="KW-1185">Reference proteome</keyword>
<feature type="domain" description="SCP" evidence="1">
    <location>
        <begin position="81"/>
        <end position="179"/>
    </location>
</feature>
<dbReference type="Gene3D" id="3.40.33.10">
    <property type="entry name" value="CAP"/>
    <property type="match status" value="1"/>
</dbReference>
<proteinExistence type="predicted"/>
<dbReference type="InterPro" id="IPR014044">
    <property type="entry name" value="CAP_dom"/>
</dbReference>
<dbReference type="AlphaFoldDB" id="A0A419S3D3"/>
<dbReference type="Proteomes" id="UP000283433">
    <property type="component" value="Unassembled WGS sequence"/>
</dbReference>
<protein>
    <recommendedName>
        <fullName evidence="1">SCP domain-containing protein</fullName>
    </recommendedName>
</protein>
<evidence type="ECO:0000313" key="3">
    <source>
        <dbReference type="Proteomes" id="UP000283433"/>
    </source>
</evidence>
<dbReference type="InterPro" id="IPR035940">
    <property type="entry name" value="CAP_sf"/>
</dbReference>